<evidence type="ECO:0000313" key="4">
    <source>
        <dbReference type="Proteomes" id="UP000038045"/>
    </source>
</evidence>
<comment type="similarity">
    <text evidence="1">Belongs to the PPP phosphatase family.</text>
</comment>
<dbReference type="Pfam" id="PF00149">
    <property type="entry name" value="Metallophos"/>
    <property type="match status" value="1"/>
</dbReference>
<evidence type="ECO:0000259" key="3">
    <source>
        <dbReference type="PROSITE" id="PS00125"/>
    </source>
</evidence>
<dbReference type="WBParaSite" id="PTRK_0001240000.1">
    <property type="protein sequence ID" value="PTRK_0001240000.1"/>
    <property type="gene ID" value="PTRK_0001240000"/>
</dbReference>
<evidence type="ECO:0000313" key="5">
    <source>
        <dbReference type="WBParaSite" id="PTRK_0001240000.1"/>
    </source>
</evidence>
<dbReference type="SMART" id="SM00156">
    <property type="entry name" value="PP2Ac"/>
    <property type="match status" value="1"/>
</dbReference>
<dbReference type="Proteomes" id="UP000038045">
    <property type="component" value="Unplaced"/>
</dbReference>
<dbReference type="EC" id="3.1.3.16" evidence="1"/>
<accession>A0A0N4ZUY9</accession>
<feature type="compositionally biased region" description="Polar residues" evidence="2">
    <location>
        <begin position="1"/>
        <end position="18"/>
    </location>
</feature>
<dbReference type="CDD" id="cd00144">
    <property type="entry name" value="MPP_PPP_family"/>
    <property type="match status" value="1"/>
</dbReference>
<dbReference type="PANTHER" id="PTHR11668:SF491">
    <property type="entry name" value="SERINE_THREONINE-PROTEIN PHOSPHATASE"/>
    <property type="match status" value="1"/>
</dbReference>
<keyword evidence="1" id="KW-0378">Hydrolase</keyword>
<feature type="compositionally biased region" description="Polar residues" evidence="2">
    <location>
        <begin position="25"/>
        <end position="40"/>
    </location>
</feature>
<dbReference type="GO" id="GO:0004722">
    <property type="term" value="F:protein serine/threonine phosphatase activity"/>
    <property type="evidence" value="ECO:0007669"/>
    <property type="project" value="UniProtKB-EC"/>
</dbReference>
<dbReference type="PROSITE" id="PS00125">
    <property type="entry name" value="SER_THR_PHOSPHATASE"/>
    <property type="match status" value="1"/>
</dbReference>
<dbReference type="InterPro" id="IPR029052">
    <property type="entry name" value="Metallo-depent_PP-like"/>
</dbReference>
<dbReference type="Gene3D" id="3.60.21.10">
    <property type="match status" value="1"/>
</dbReference>
<sequence>MKQGTSIKIDINNISSRTVPKKGKSNQGLNEESSKIGNSSTDRVCTMVNEFKENSKDEPNSARTAVIPVKGTSCNLLNKDKQKNDVSLMSVRKDENQSCTTKGVDFGDEDRKILYITWLNEINKNINIEKWNFINIDNFIEKHYSYKGEYGIDYNIEEIQWITFQASKIISALPTLLEIDSPVIICGDIHGQIQDLKNIFHKFGKPPSKQYLFLGDYVDRGDNSLEVILMLLALKIKYPSSIHLLRGNHELKHINRVYGFREEINERITDPFLDENIYEEFNRLFAYFPLAACVYKKILCMHGGISEKIQSLNCIRDIKRPLETVNNIAADLLWADPDRKTPHYSHNSARGISYTFGIAALEKFCKDLGIDLIIRGHQVCRIGYELFGNGRLITVFSASDYDAEIKNLAGVVVINKDFYAYPVSIKCPKREREKAKQFRKGKKGITTDETN</sequence>
<dbReference type="SUPFAM" id="SSF56300">
    <property type="entry name" value="Metallo-dependent phosphatases"/>
    <property type="match status" value="1"/>
</dbReference>
<dbReference type="PRINTS" id="PR00114">
    <property type="entry name" value="STPHPHTASE"/>
</dbReference>
<protein>
    <recommendedName>
        <fullName evidence="1">Serine/threonine-protein phosphatase</fullName>
        <ecNumber evidence="1">3.1.3.16</ecNumber>
    </recommendedName>
</protein>
<dbReference type="InterPro" id="IPR050341">
    <property type="entry name" value="PP1_catalytic_subunit"/>
</dbReference>
<comment type="catalytic activity">
    <reaction evidence="1">
        <text>O-phospho-L-threonyl-[protein] + H2O = L-threonyl-[protein] + phosphate</text>
        <dbReference type="Rhea" id="RHEA:47004"/>
        <dbReference type="Rhea" id="RHEA-COMP:11060"/>
        <dbReference type="Rhea" id="RHEA-COMP:11605"/>
        <dbReference type="ChEBI" id="CHEBI:15377"/>
        <dbReference type="ChEBI" id="CHEBI:30013"/>
        <dbReference type="ChEBI" id="CHEBI:43474"/>
        <dbReference type="ChEBI" id="CHEBI:61977"/>
        <dbReference type="EC" id="3.1.3.16"/>
    </reaction>
</comment>
<evidence type="ECO:0000256" key="2">
    <source>
        <dbReference type="SAM" id="MobiDB-lite"/>
    </source>
</evidence>
<dbReference type="InterPro" id="IPR006186">
    <property type="entry name" value="Ser/Thr-sp_prot-phosphatase"/>
</dbReference>
<dbReference type="GO" id="GO:0005634">
    <property type="term" value="C:nucleus"/>
    <property type="evidence" value="ECO:0007669"/>
    <property type="project" value="TreeGrafter"/>
</dbReference>
<keyword evidence="4" id="KW-1185">Reference proteome</keyword>
<feature type="region of interest" description="Disordered" evidence="2">
    <location>
        <begin position="1"/>
        <end position="40"/>
    </location>
</feature>
<dbReference type="PANTHER" id="PTHR11668">
    <property type="entry name" value="SERINE/THREONINE PROTEIN PHOSPHATASE"/>
    <property type="match status" value="1"/>
</dbReference>
<dbReference type="STRING" id="131310.A0A0N4ZUY9"/>
<reference evidence="5" key="1">
    <citation type="submission" date="2017-02" db="UniProtKB">
        <authorList>
            <consortium name="WormBaseParasite"/>
        </authorList>
    </citation>
    <scope>IDENTIFICATION</scope>
</reference>
<name>A0A0N4ZUY9_PARTI</name>
<dbReference type="InterPro" id="IPR004843">
    <property type="entry name" value="Calcineurin-like_PHP"/>
</dbReference>
<evidence type="ECO:0000256" key="1">
    <source>
        <dbReference type="RuleBase" id="RU004273"/>
    </source>
</evidence>
<feature type="domain" description="Serine/threonine specific protein phosphatases" evidence="3">
    <location>
        <begin position="245"/>
        <end position="250"/>
    </location>
</feature>
<dbReference type="AlphaFoldDB" id="A0A0N4ZUY9"/>
<organism evidence="4 5">
    <name type="scientific">Parastrongyloides trichosuri</name>
    <name type="common">Possum-specific nematode worm</name>
    <dbReference type="NCBI Taxonomy" id="131310"/>
    <lineage>
        <taxon>Eukaryota</taxon>
        <taxon>Metazoa</taxon>
        <taxon>Ecdysozoa</taxon>
        <taxon>Nematoda</taxon>
        <taxon>Chromadorea</taxon>
        <taxon>Rhabditida</taxon>
        <taxon>Tylenchina</taxon>
        <taxon>Panagrolaimomorpha</taxon>
        <taxon>Strongyloidoidea</taxon>
        <taxon>Strongyloididae</taxon>
        <taxon>Parastrongyloides</taxon>
    </lineage>
</organism>
<dbReference type="GO" id="GO:0005737">
    <property type="term" value="C:cytoplasm"/>
    <property type="evidence" value="ECO:0007669"/>
    <property type="project" value="TreeGrafter"/>
</dbReference>
<proteinExistence type="inferred from homology"/>